<comment type="caution">
    <text evidence="1">The sequence shown here is derived from an EMBL/GenBank/DDBJ whole genome shotgun (WGS) entry which is preliminary data.</text>
</comment>
<dbReference type="EMBL" id="MCFA01000118">
    <property type="protein sequence ID" value="ORY06218.1"/>
    <property type="molecule type" value="Genomic_DNA"/>
</dbReference>
<evidence type="ECO:0000313" key="1">
    <source>
        <dbReference type="EMBL" id="ORY06218.1"/>
    </source>
</evidence>
<dbReference type="AlphaFoldDB" id="A0A1Y1Z7F0"/>
<dbReference type="Proteomes" id="UP000193144">
    <property type="component" value="Unassembled WGS sequence"/>
</dbReference>
<accession>A0A1Y1Z7F0</accession>
<sequence length="531" mass="60677">MEKCFTPNPPLSQAHASPLVALPNEILLQIFECLVLCSHTDNASLHGLFSLSVTSRYLHTFAMKYLYRGSPNKMMPLMHRLLYTPSLTEHLRGIYFPYSDRQECDPFQSDGPQNVNTDILANISCFRDNQSLDPEWIQLLQYYPREVLLAWVIAHTPKLQTLDLSGIISQNLSQHRSNLIPIYLEPLLHASWRLSATEGHMYDKLTSLSINMQYQSVCPSRISRLLLLPSLVSFGIYCLRSWPRDEITRNEADWPIEPKSSTVSSIRLSQCSLSLIHLKLLLASCKAVESFASLDGQYPTANNDERALTTLFLSLGDHRNRLRSLNIDSMMTLNMHEGIYRPRYDLKDHCCLTSLSIPFHHLMGGVNRNAIASSCWSGYPDMRRVLPPSLKFLAITVDQKWFPSSGSEGHFLSLLPNNCSLDIPLRELHITYNYIFDDGDHQFPLQSGLDFPYLENQFRDSGISFTWEVNYNMHDFACDEDFPTLLISKLAELGQRGLEIARHTCPLYSVWEIDDIGEAVRAEIEKQQQSI</sequence>
<keyword evidence="2" id="KW-1185">Reference proteome</keyword>
<gene>
    <name evidence="1" type="ORF">BCR34DRAFT_35059</name>
</gene>
<protein>
    <submittedName>
        <fullName evidence="1">Uncharacterized protein</fullName>
    </submittedName>
</protein>
<organism evidence="1 2">
    <name type="scientific">Clohesyomyces aquaticus</name>
    <dbReference type="NCBI Taxonomy" id="1231657"/>
    <lineage>
        <taxon>Eukaryota</taxon>
        <taxon>Fungi</taxon>
        <taxon>Dikarya</taxon>
        <taxon>Ascomycota</taxon>
        <taxon>Pezizomycotina</taxon>
        <taxon>Dothideomycetes</taxon>
        <taxon>Pleosporomycetidae</taxon>
        <taxon>Pleosporales</taxon>
        <taxon>Lindgomycetaceae</taxon>
        <taxon>Clohesyomyces</taxon>
    </lineage>
</organism>
<evidence type="ECO:0000313" key="2">
    <source>
        <dbReference type="Proteomes" id="UP000193144"/>
    </source>
</evidence>
<proteinExistence type="predicted"/>
<reference evidence="1 2" key="1">
    <citation type="submission" date="2016-07" db="EMBL/GenBank/DDBJ databases">
        <title>Pervasive Adenine N6-methylation of Active Genes in Fungi.</title>
        <authorList>
            <consortium name="DOE Joint Genome Institute"/>
            <person name="Mondo S.J."/>
            <person name="Dannebaum R.O."/>
            <person name="Kuo R.C."/>
            <person name="Labutti K."/>
            <person name="Haridas S."/>
            <person name="Kuo A."/>
            <person name="Salamov A."/>
            <person name="Ahrendt S.R."/>
            <person name="Lipzen A."/>
            <person name="Sullivan W."/>
            <person name="Andreopoulos W.B."/>
            <person name="Clum A."/>
            <person name="Lindquist E."/>
            <person name="Daum C."/>
            <person name="Ramamoorthy G.K."/>
            <person name="Gryganskyi A."/>
            <person name="Culley D."/>
            <person name="Magnuson J.K."/>
            <person name="James T.Y."/>
            <person name="O'Malley M.A."/>
            <person name="Stajich J.E."/>
            <person name="Spatafora J.W."/>
            <person name="Visel A."/>
            <person name="Grigoriev I.V."/>
        </authorList>
    </citation>
    <scope>NUCLEOTIDE SEQUENCE [LARGE SCALE GENOMIC DNA]</scope>
    <source>
        <strain evidence="1 2">CBS 115471</strain>
    </source>
</reference>
<name>A0A1Y1Z7F0_9PLEO</name>